<accession>A0A5N5G6M5</accession>
<reference evidence="2" key="2">
    <citation type="submission" date="2019-10" db="EMBL/GenBank/DDBJ databases">
        <title>A de novo genome assembly of a pear dwarfing rootstock.</title>
        <authorList>
            <person name="Wang F."/>
            <person name="Wang J."/>
            <person name="Li S."/>
            <person name="Zhang Y."/>
            <person name="Fang M."/>
            <person name="Ma L."/>
            <person name="Zhao Y."/>
            <person name="Jiang S."/>
        </authorList>
    </citation>
    <scope>NUCLEOTIDE SEQUENCE [LARGE SCALE GENOMIC DNA]</scope>
</reference>
<name>A0A5N5G6M5_9ROSA</name>
<protein>
    <submittedName>
        <fullName evidence="1">Caldesmon</fullName>
    </submittedName>
</protein>
<reference evidence="1 2" key="3">
    <citation type="submission" date="2019-11" db="EMBL/GenBank/DDBJ databases">
        <title>A de novo genome assembly of a pear dwarfing rootstock.</title>
        <authorList>
            <person name="Wang F."/>
            <person name="Wang J."/>
            <person name="Li S."/>
            <person name="Zhang Y."/>
            <person name="Fang M."/>
            <person name="Ma L."/>
            <person name="Zhao Y."/>
            <person name="Jiang S."/>
        </authorList>
    </citation>
    <scope>NUCLEOTIDE SEQUENCE [LARGE SCALE GENOMIC DNA]</scope>
    <source>
        <strain evidence="1">S2</strain>
        <tissue evidence="1">Leaf</tissue>
    </source>
</reference>
<gene>
    <name evidence="1" type="ORF">D8674_019048</name>
</gene>
<reference evidence="1 2" key="1">
    <citation type="submission" date="2019-09" db="EMBL/GenBank/DDBJ databases">
        <authorList>
            <person name="Ou C."/>
        </authorList>
    </citation>
    <scope>NUCLEOTIDE SEQUENCE [LARGE SCALE GENOMIC DNA]</scope>
    <source>
        <strain evidence="1">S2</strain>
        <tissue evidence="1">Leaf</tissue>
    </source>
</reference>
<evidence type="ECO:0000313" key="1">
    <source>
        <dbReference type="EMBL" id="KAB2611016.1"/>
    </source>
</evidence>
<proteinExistence type="predicted"/>
<keyword evidence="2" id="KW-1185">Reference proteome</keyword>
<organism evidence="1 2">
    <name type="scientific">Pyrus ussuriensis x Pyrus communis</name>
    <dbReference type="NCBI Taxonomy" id="2448454"/>
    <lineage>
        <taxon>Eukaryota</taxon>
        <taxon>Viridiplantae</taxon>
        <taxon>Streptophyta</taxon>
        <taxon>Embryophyta</taxon>
        <taxon>Tracheophyta</taxon>
        <taxon>Spermatophyta</taxon>
        <taxon>Magnoliopsida</taxon>
        <taxon>eudicotyledons</taxon>
        <taxon>Gunneridae</taxon>
        <taxon>Pentapetalae</taxon>
        <taxon>rosids</taxon>
        <taxon>fabids</taxon>
        <taxon>Rosales</taxon>
        <taxon>Rosaceae</taxon>
        <taxon>Amygdaloideae</taxon>
        <taxon>Maleae</taxon>
        <taxon>Pyrus</taxon>
    </lineage>
</organism>
<dbReference type="Proteomes" id="UP000327157">
    <property type="component" value="Chromosome 17"/>
</dbReference>
<sequence length="90" mass="10242">MHLVQEFEKLLSIPSSKDSNEQNGEEEVAEEIGKKAAKWALPRLQPLSKALETQVSSSSFFPLDLFLTSDNLGLDWRTSIFSSWRLKMID</sequence>
<evidence type="ECO:0000313" key="2">
    <source>
        <dbReference type="Proteomes" id="UP000327157"/>
    </source>
</evidence>
<dbReference type="EMBL" id="SMOL01000487">
    <property type="protein sequence ID" value="KAB2611016.1"/>
    <property type="molecule type" value="Genomic_DNA"/>
</dbReference>
<comment type="caution">
    <text evidence="1">The sequence shown here is derived from an EMBL/GenBank/DDBJ whole genome shotgun (WGS) entry which is preliminary data.</text>
</comment>
<dbReference type="AlphaFoldDB" id="A0A5N5G6M5"/>